<comment type="caution">
    <text evidence="1">The sequence shown here is derived from an EMBL/GenBank/DDBJ whole genome shotgun (WGS) entry which is preliminary data.</text>
</comment>
<gene>
    <name evidence="1" type="ORF">D9619_013610</name>
</gene>
<protein>
    <submittedName>
        <fullName evidence="1">Uncharacterized protein</fullName>
    </submittedName>
</protein>
<dbReference type="AlphaFoldDB" id="A0A8H5BS67"/>
<reference evidence="1 2" key="1">
    <citation type="journal article" date="2020" name="ISME J.">
        <title>Uncovering the hidden diversity of litter-decomposition mechanisms in mushroom-forming fungi.</title>
        <authorList>
            <person name="Floudas D."/>
            <person name="Bentzer J."/>
            <person name="Ahren D."/>
            <person name="Johansson T."/>
            <person name="Persson P."/>
            <person name="Tunlid A."/>
        </authorList>
    </citation>
    <scope>NUCLEOTIDE SEQUENCE [LARGE SCALE GENOMIC DNA]</scope>
    <source>
        <strain evidence="1 2">CBS 101986</strain>
    </source>
</reference>
<proteinExistence type="predicted"/>
<evidence type="ECO:0000313" key="1">
    <source>
        <dbReference type="EMBL" id="KAF5328096.1"/>
    </source>
</evidence>
<dbReference type="EMBL" id="JAACJJ010000006">
    <property type="protein sequence ID" value="KAF5328096.1"/>
    <property type="molecule type" value="Genomic_DNA"/>
</dbReference>
<organism evidence="1 2">
    <name type="scientific">Psilocybe cf. subviscida</name>
    <dbReference type="NCBI Taxonomy" id="2480587"/>
    <lineage>
        <taxon>Eukaryota</taxon>
        <taxon>Fungi</taxon>
        <taxon>Dikarya</taxon>
        <taxon>Basidiomycota</taxon>
        <taxon>Agaricomycotina</taxon>
        <taxon>Agaricomycetes</taxon>
        <taxon>Agaricomycetidae</taxon>
        <taxon>Agaricales</taxon>
        <taxon>Agaricineae</taxon>
        <taxon>Strophariaceae</taxon>
        <taxon>Psilocybe</taxon>
    </lineage>
</organism>
<evidence type="ECO:0000313" key="2">
    <source>
        <dbReference type="Proteomes" id="UP000567179"/>
    </source>
</evidence>
<dbReference type="Proteomes" id="UP000567179">
    <property type="component" value="Unassembled WGS sequence"/>
</dbReference>
<sequence length="223" mass="24294">MHHALATLDIRPCPFFLRFFLCRLARPEHHRVPSWSTRMNSPRIVSMRRHCTPPFSSSCSRIAIGSSPSRVYVEVVILSGLAWCGASGTSGSWVRDLCSPVPIFCLCKDEDEYWPGGVVLDTEAAVGAGAGPSPAGATNRRLSDNTRDGSVKMALNLDVYAPSERSLLGRVSAMVMMMRRIRNSVLGLSGCCYIASCSSFSSVRLPLQRRLSSSLSLRAGNIL</sequence>
<accession>A0A8H5BS67</accession>
<name>A0A8H5BS67_9AGAR</name>
<keyword evidence="2" id="KW-1185">Reference proteome</keyword>